<sequence length="209" mass="24027">MRGDAPPSVAALYAADHLGKRDASLATVLATVIEPEHVPYLSVLRYKETGLRKRAQWEQVWEQRREEDRNGLRLDIAVPPKYSGADFLKHSYWSNRGKLDVPKERFISYPDASTDNDHSLLLGWAGWNHREQAEALANLVHDRGEKDGWPKEDPRFVPLLAGLQEAMPWVHQWYDEFDAEWDGNPAEEFQSTLNLGRTERHLSESDLRA</sequence>
<dbReference type="Proteomes" id="UP000318186">
    <property type="component" value="Unassembled WGS sequence"/>
</dbReference>
<name>A0A561UWJ9_9ACTN</name>
<dbReference type="EMBL" id="VIWW01000001">
    <property type="protein sequence ID" value="TWG03737.1"/>
    <property type="molecule type" value="Genomic_DNA"/>
</dbReference>
<reference evidence="2 3" key="1">
    <citation type="submission" date="2019-06" db="EMBL/GenBank/DDBJ databases">
        <title>Sequencing the genomes of 1000 actinobacteria strains.</title>
        <authorList>
            <person name="Klenk H.-P."/>
        </authorList>
    </citation>
    <scope>NUCLEOTIDE SEQUENCE [LARGE SCALE GENOMIC DNA]</scope>
    <source>
        <strain evidence="2 3">DSM 42059</strain>
    </source>
</reference>
<proteinExistence type="predicted"/>
<gene>
    <name evidence="2" type="ORF">FHX80_112172</name>
</gene>
<dbReference type="AlphaFoldDB" id="A0A561UWJ9"/>
<dbReference type="Pfam" id="PF22654">
    <property type="entry name" value="DUF7008"/>
    <property type="match status" value="1"/>
</dbReference>
<evidence type="ECO:0000313" key="2">
    <source>
        <dbReference type="EMBL" id="TWG03737.1"/>
    </source>
</evidence>
<feature type="domain" description="DUF7008" evidence="1">
    <location>
        <begin position="8"/>
        <end position="209"/>
    </location>
</feature>
<organism evidence="2 3">
    <name type="scientific">Streptomyces brevispora</name>
    <dbReference type="NCBI Taxonomy" id="887462"/>
    <lineage>
        <taxon>Bacteria</taxon>
        <taxon>Bacillati</taxon>
        <taxon>Actinomycetota</taxon>
        <taxon>Actinomycetes</taxon>
        <taxon>Kitasatosporales</taxon>
        <taxon>Streptomycetaceae</taxon>
        <taxon>Streptomyces</taxon>
    </lineage>
</organism>
<dbReference type="InterPro" id="IPR054277">
    <property type="entry name" value="DUF7008"/>
</dbReference>
<protein>
    <recommendedName>
        <fullName evidence="1">DUF7008 domain-containing protein</fullName>
    </recommendedName>
</protein>
<dbReference type="RefSeq" id="WP_208764622.1">
    <property type="nucleotide sequence ID" value="NZ_VIWW01000001.1"/>
</dbReference>
<comment type="caution">
    <text evidence="2">The sequence shown here is derived from an EMBL/GenBank/DDBJ whole genome shotgun (WGS) entry which is preliminary data.</text>
</comment>
<accession>A0A561UWJ9</accession>
<evidence type="ECO:0000313" key="3">
    <source>
        <dbReference type="Proteomes" id="UP000318186"/>
    </source>
</evidence>
<evidence type="ECO:0000259" key="1">
    <source>
        <dbReference type="Pfam" id="PF22654"/>
    </source>
</evidence>